<dbReference type="SMART" id="SM00506">
    <property type="entry name" value="A1pp"/>
    <property type="match status" value="1"/>
</dbReference>
<dbReference type="InterPro" id="IPR043472">
    <property type="entry name" value="Macro_dom-like"/>
</dbReference>
<organism evidence="2 3">
    <name type="scientific">Escherichia phage vB_EcoM-Pr121LW</name>
    <dbReference type="NCBI Taxonomy" id="2306966"/>
    <lineage>
        <taxon>Viruses</taxon>
        <taxon>Duplodnaviria</taxon>
        <taxon>Heunggongvirae</taxon>
        <taxon>Uroviricota</taxon>
        <taxon>Caudoviricetes</taxon>
        <taxon>Vequintavirinae</taxon>
        <taxon>Vequintavirus</taxon>
        <taxon>Vequintavirus murica</taxon>
    </lineage>
</organism>
<dbReference type="Proteomes" id="UP000264676">
    <property type="component" value="Segment"/>
</dbReference>
<dbReference type="InterPro" id="IPR002589">
    <property type="entry name" value="Macro_dom"/>
</dbReference>
<feature type="domain" description="Macro" evidence="1">
    <location>
        <begin position="17"/>
        <end position="179"/>
    </location>
</feature>
<protein>
    <submittedName>
        <fullName evidence="2">Macro domain protein</fullName>
    </submittedName>
</protein>
<evidence type="ECO:0000313" key="2">
    <source>
        <dbReference type="EMBL" id="AXU22694.1"/>
    </source>
</evidence>
<dbReference type="EMBL" id="MH752840">
    <property type="protein sequence ID" value="AXU22694.1"/>
    <property type="molecule type" value="Genomic_DNA"/>
</dbReference>
<dbReference type="GO" id="GO:0140291">
    <property type="term" value="P:peptidyl-glutamate ADP-deribosylation"/>
    <property type="evidence" value="ECO:0007669"/>
    <property type="project" value="TreeGrafter"/>
</dbReference>
<accession>A0A385F247</accession>
<dbReference type="SUPFAM" id="SSF52949">
    <property type="entry name" value="Macro domain-like"/>
    <property type="match status" value="1"/>
</dbReference>
<evidence type="ECO:0000259" key="1">
    <source>
        <dbReference type="PROSITE" id="PS51154"/>
    </source>
</evidence>
<gene>
    <name evidence="2" type="ORF">Pr121lw_180</name>
</gene>
<dbReference type="PANTHER" id="PTHR12521:SF0">
    <property type="entry name" value="ADP-RIBOSE GLYCOHYDROLASE OARD1"/>
    <property type="match status" value="1"/>
</dbReference>
<dbReference type="PANTHER" id="PTHR12521">
    <property type="entry name" value="PROTEIN C6ORF130"/>
    <property type="match status" value="1"/>
</dbReference>
<dbReference type="PROSITE" id="PS51154">
    <property type="entry name" value="MACRO"/>
    <property type="match status" value="1"/>
</dbReference>
<evidence type="ECO:0000313" key="3">
    <source>
        <dbReference type="Proteomes" id="UP000264676"/>
    </source>
</evidence>
<proteinExistence type="predicted"/>
<dbReference type="InterPro" id="IPR050892">
    <property type="entry name" value="ADP-ribose_metab_enzymes"/>
</dbReference>
<name>A0A385F247_9CAUD</name>
<dbReference type="Gene3D" id="3.40.220.10">
    <property type="entry name" value="Leucine Aminopeptidase, subunit E, domain 1"/>
    <property type="match status" value="1"/>
</dbReference>
<sequence>MKATSATQICHKVGMSFLKLWKRSWHTVIIDTVEGDLISLFKSGAGHLIHGCNCFHTMGKGIAKQIAREFPQALAADKETRHGCLSKLGAFSRWEHLSPRGIVYGINLYTQFYPGPNAEYFSILKGFELVNEVFSGSTLPFYIPKIGCGIGGLKWEHVEDVINLATFDMNIIVVEYKKC</sequence>
<reference evidence="2 3" key="1">
    <citation type="submission" date="2018-08" db="EMBL/GenBank/DDBJ databases">
        <title>Complete Genome Sequence of Escherichia Phage vB_EcoM-Pr121LW Isolated from Soil Sample in an Organic Farm.</title>
        <authorList>
            <person name="Liao Y.-T."/>
            <person name="Liu F."/>
            <person name="Wu V."/>
        </authorList>
    </citation>
    <scope>NUCLEOTIDE SEQUENCE [LARGE SCALE GENOMIC DNA]</scope>
</reference>